<evidence type="ECO:0000256" key="1">
    <source>
        <dbReference type="ARBA" id="ARBA00004651"/>
    </source>
</evidence>
<feature type="transmembrane region" description="Helical" evidence="10">
    <location>
        <begin position="12"/>
        <end position="34"/>
    </location>
</feature>
<protein>
    <submittedName>
        <fullName evidence="13">HAMP domain-containing protein</fullName>
    </submittedName>
</protein>
<proteinExistence type="inferred from homology"/>
<evidence type="ECO:0000256" key="10">
    <source>
        <dbReference type="SAM" id="Phobius"/>
    </source>
</evidence>
<keyword evidence="6 10" id="KW-0472">Membrane</keyword>
<dbReference type="SUPFAM" id="SSF103190">
    <property type="entry name" value="Sensory domain-like"/>
    <property type="match status" value="1"/>
</dbReference>
<dbReference type="EMBL" id="JAGTUF010000031">
    <property type="protein sequence ID" value="MBR9973753.1"/>
    <property type="molecule type" value="Genomic_DNA"/>
</dbReference>
<evidence type="ECO:0000313" key="14">
    <source>
        <dbReference type="Proteomes" id="UP000680714"/>
    </source>
</evidence>
<evidence type="ECO:0000256" key="9">
    <source>
        <dbReference type="PROSITE-ProRule" id="PRU00284"/>
    </source>
</evidence>
<evidence type="ECO:0000256" key="8">
    <source>
        <dbReference type="ARBA" id="ARBA00029447"/>
    </source>
</evidence>
<evidence type="ECO:0000256" key="4">
    <source>
        <dbReference type="ARBA" id="ARBA00022692"/>
    </source>
</evidence>
<dbReference type="Gene3D" id="6.10.340.10">
    <property type="match status" value="1"/>
</dbReference>
<dbReference type="Gene3D" id="3.30.450.20">
    <property type="entry name" value="PAS domain"/>
    <property type="match status" value="2"/>
</dbReference>
<comment type="subcellular location">
    <subcellularLocation>
        <location evidence="1">Cell membrane</location>
        <topology evidence="1">Multi-pass membrane protein</topology>
    </subcellularLocation>
</comment>
<dbReference type="Pfam" id="PF02743">
    <property type="entry name" value="dCache_1"/>
    <property type="match status" value="1"/>
</dbReference>
<dbReference type="Pfam" id="PF00015">
    <property type="entry name" value="MCPsignal"/>
    <property type="match status" value="1"/>
</dbReference>
<evidence type="ECO:0000256" key="5">
    <source>
        <dbReference type="ARBA" id="ARBA00022989"/>
    </source>
</evidence>
<feature type="domain" description="Methyl-accepting transducer" evidence="11">
    <location>
        <begin position="410"/>
        <end position="671"/>
    </location>
</feature>
<gene>
    <name evidence="13" type="ORF">KEC16_18660</name>
</gene>
<keyword evidence="5 10" id="KW-1133">Transmembrane helix</keyword>
<dbReference type="CDD" id="cd12912">
    <property type="entry name" value="PDC2_MCP_like"/>
    <property type="match status" value="1"/>
</dbReference>
<dbReference type="Proteomes" id="UP000680714">
    <property type="component" value="Unassembled WGS sequence"/>
</dbReference>
<keyword evidence="2" id="KW-1003">Cell membrane</keyword>
<evidence type="ECO:0000313" key="13">
    <source>
        <dbReference type="EMBL" id="MBR9973753.1"/>
    </source>
</evidence>
<dbReference type="SMART" id="SM00304">
    <property type="entry name" value="HAMP"/>
    <property type="match status" value="1"/>
</dbReference>
<keyword evidence="7 9" id="KW-0807">Transducer</keyword>
<keyword evidence="14" id="KW-1185">Reference proteome</keyword>
<evidence type="ECO:0000259" key="12">
    <source>
        <dbReference type="PROSITE" id="PS50885"/>
    </source>
</evidence>
<evidence type="ECO:0000256" key="2">
    <source>
        <dbReference type="ARBA" id="ARBA00022475"/>
    </source>
</evidence>
<evidence type="ECO:0000256" key="3">
    <source>
        <dbReference type="ARBA" id="ARBA00022500"/>
    </source>
</evidence>
<evidence type="ECO:0000256" key="6">
    <source>
        <dbReference type="ARBA" id="ARBA00023136"/>
    </source>
</evidence>
<feature type="domain" description="HAMP" evidence="12">
    <location>
        <begin position="342"/>
        <end position="395"/>
    </location>
</feature>
<dbReference type="InterPro" id="IPR033479">
    <property type="entry name" value="dCache_1"/>
</dbReference>
<dbReference type="SMART" id="SM00283">
    <property type="entry name" value="MA"/>
    <property type="match status" value="1"/>
</dbReference>
<dbReference type="SUPFAM" id="SSF158472">
    <property type="entry name" value="HAMP domain-like"/>
    <property type="match status" value="1"/>
</dbReference>
<sequence>MVKVTQSLKGKIIASTLAILIFSAAAIIISTLWLSRKTAYDGAIALTRETASHHGATVAANIAAALESARGTAAIVRAEQLAHSFNRRTINSYLAQVVDHNALYSAAWVDMADNAFDGKDSDFTGTQGERLGLPSTGRLSLLWVRGDKAIEANLDEGESFEAVSQNDYYRVAATAKKEAVVEPYLDKYTNKTMTTAAFPILKDGQVIGVTGIDLTLDRLSELVRDIKPYGDGFAAILSPQGNYIAHPDQAKSSQSAADLPDAAKTAIAASLPFDGMVTMNGAPHYIHIVPIRFAGADQSWSFLIAVPEASILADVNHLTRWTVAIGLVCLIIGGVLAWRLGHGISQPARGLTAAMASLARGLWHTNVPHTDHVDEIGHMARAVVVFRENGQANAQLQADQERTTSERLRRQEVVESLVADLNQQVVNVLERLNQATVTLRSTAQSMIGIARQTSEQVATAATATDTSSRNVQEAAQAGEELSSSISAIRERTGQTSQITEQAVQVVRSTDTQVQGLVSAVDQIGDIVKMINAIAGQTNLLALNATIEAARAGEAGKGFAVVANEVKNLATQTAKATEEITRQIQAIQQATKDSVGSLHEVGDIVHRIEEISLAVSAAMTQQDAATHRIAGNLHEAALGTCAVVDNVDRVAAAATHTDQAASQVLGAVDDLSRQADQLRSQFDDFMTQIRAA</sequence>
<dbReference type="RefSeq" id="WP_211551781.1">
    <property type="nucleotide sequence ID" value="NZ_JAGTUF010000031.1"/>
</dbReference>
<dbReference type="SUPFAM" id="SSF58104">
    <property type="entry name" value="Methyl-accepting chemotaxis protein (MCP) signaling domain"/>
    <property type="match status" value="1"/>
</dbReference>
<keyword evidence="3" id="KW-0145">Chemotaxis</keyword>
<evidence type="ECO:0000256" key="7">
    <source>
        <dbReference type="ARBA" id="ARBA00023224"/>
    </source>
</evidence>
<dbReference type="PROSITE" id="PS50111">
    <property type="entry name" value="CHEMOTAXIS_TRANSDUC_2"/>
    <property type="match status" value="1"/>
</dbReference>
<dbReference type="PANTHER" id="PTHR32089">
    <property type="entry name" value="METHYL-ACCEPTING CHEMOTAXIS PROTEIN MCPB"/>
    <property type="match status" value="1"/>
</dbReference>
<dbReference type="PROSITE" id="PS50885">
    <property type="entry name" value="HAMP"/>
    <property type="match status" value="1"/>
</dbReference>
<dbReference type="PANTHER" id="PTHR32089:SF112">
    <property type="entry name" value="LYSOZYME-LIKE PROTEIN-RELATED"/>
    <property type="match status" value="1"/>
</dbReference>
<dbReference type="CDD" id="cd12913">
    <property type="entry name" value="PDC1_MCP_like"/>
    <property type="match status" value="1"/>
</dbReference>
<dbReference type="InterPro" id="IPR029151">
    <property type="entry name" value="Sensor-like_sf"/>
</dbReference>
<keyword evidence="4 10" id="KW-0812">Transmembrane</keyword>
<evidence type="ECO:0000259" key="11">
    <source>
        <dbReference type="PROSITE" id="PS50111"/>
    </source>
</evidence>
<accession>A0ABS5IH40</accession>
<dbReference type="Gene3D" id="1.10.287.950">
    <property type="entry name" value="Methyl-accepting chemotaxis protein"/>
    <property type="match status" value="1"/>
</dbReference>
<dbReference type="InterPro" id="IPR003660">
    <property type="entry name" value="HAMP_dom"/>
</dbReference>
<comment type="similarity">
    <text evidence="8">Belongs to the methyl-accepting chemotaxis (MCP) protein family.</text>
</comment>
<name>A0ABS5IH40_9PROT</name>
<reference evidence="13 14" key="1">
    <citation type="submission" date="2021-04" db="EMBL/GenBank/DDBJ databases">
        <title>Magnetospirillum sulfuroxidans sp. nov., a facultative chemolithoautotrophic sulfur-oxidizing alphaproteobacterium isolated from freshwater sediment and proposals for Paramagetospirillum gen. nov., and Magnetospirillaceae fam. nov.</title>
        <authorList>
            <person name="Koziaeva V."/>
            <person name="Geelhoed J.S."/>
            <person name="Sorokin D.Y."/>
            <person name="Grouzdev D.S."/>
        </authorList>
    </citation>
    <scope>NUCLEOTIDE SEQUENCE [LARGE SCALE GENOMIC DNA]</scope>
    <source>
        <strain evidence="13 14">J10</strain>
    </source>
</reference>
<organism evidence="13 14">
    <name type="scientific">Magnetospirillum sulfuroxidans</name>
    <dbReference type="NCBI Taxonomy" id="611300"/>
    <lineage>
        <taxon>Bacteria</taxon>
        <taxon>Pseudomonadati</taxon>
        <taxon>Pseudomonadota</taxon>
        <taxon>Alphaproteobacteria</taxon>
        <taxon>Rhodospirillales</taxon>
        <taxon>Rhodospirillaceae</taxon>
        <taxon>Magnetospirillum</taxon>
    </lineage>
</organism>
<comment type="caution">
    <text evidence="13">The sequence shown here is derived from an EMBL/GenBank/DDBJ whole genome shotgun (WGS) entry which is preliminary data.</text>
</comment>
<dbReference type="InterPro" id="IPR004089">
    <property type="entry name" value="MCPsignal_dom"/>
</dbReference>